<dbReference type="RefSeq" id="WP_016147192.1">
    <property type="nucleotide sequence ID" value="NZ_KB976103.1"/>
</dbReference>
<evidence type="ECO:0000313" key="3">
    <source>
        <dbReference type="Proteomes" id="UP000013981"/>
    </source>
</evidence>
<reference evidence="2 3" key="1">
    <citation type="submission" date="2013-01" db="EMBL/GenBank/DDBJ databases">
        <title>The Genome Sequence of Butyricicoccus pullicaecorum 1.2.</title>
        <authorList>
            <consortium name="The Broad Institute Genome Sequencing Platform"/>
            <person name="Earl A."/>
            <person name="Ward D."/>
            <person name="Feldgarden M."/>
            <person name="Gevers D."/>
            <person name="Van Immerseel F."/>
            <person name="Eeckhaut V."/>
            <person name="Walker B."/>
            <person name="Young S.K."/>
            <person name="Zeng Q."/>
            <person name="Gargeya S."/>
            <person name="Fitzgerald M."/>
            <person name="Haas B."/>
            <person name="Abouelleil A."/>
            <person name="Alvarado L."/>
            <person name="Arachchi H.M."/>
            <person name="Berlin A.M."/>
            <person name="Chapman S.B."/>
            <person name="Dewar J."/>
            <person name="Goldberg J."/>
            <person name="Griggs A."/>
            <person name="Gujja S."/>
            <person name="Hansen M."/>
            <person name="Howarth C."/>
            <person name="Imamovic A."/>
            <person name="Larimer J."/>
            <person name="McCowan C."/>
            <person name="Murphy C."/>
            <person name="Neiman D."/>
            <person name="Pearson M."/>
            <person name="Priest M."/>
            <person name="Roberts A."/>
            <person name="Saif S."/>
            <person name="Shea T."/>
            <person name="Sisk P."/>
            <person name="Sykes S."/>
            <person name="Wortman J."/>
            <person name="Nusbaum C."/>
            <person name="Birren B."/>
        </authorList>
    </citation>
    <scope>NUCLEOTIDE SEQUENCE [LARGE SCALE GENOMIC DNA]</scope>
    <source>
        <strain evidence="2 3">1.2</strain>
    </source>
</reference>
<accession>R8VZ57</accession>
<name>R8VZ57_9FIRM</name>
<dbReference type="EMBL" id="AQOB01000004">
    <property type="protein sequence ID" value="EOQ37965.1"/>
    <property type="molecule type" value="Genomic_DNA"/>
</dbReference>
<dbReference type="Pfam" id="PF17295">
    <property type="entry name" value="DUF5348"/>
    <property type="match status" value="1"/>
</dbReference>
<proteinExistence type="predicted"/>
<dbReference type="AlphaFoldDB" id="R8VZ57"/>
<dbReference type="Proteomes" id="UP000013981">
    <property type="component" value="Unassembled WGS sequence"/>
</dbReference>
<keyword evidence="3" id="KW-1185">Reference proteome</keyword>
<feature type="domain" description="DUF5348" evidence="1">
    <location>
        <begin position="7"/>
        <end position="68"/>
    </location>
</feature>
<dbReference type="PATRIC" id="fig|1203606.4.peg.953"/>
<evidence type="ECO:0000259" key="1">
    <source>
        <dbReference type="Pfam" id="PF17295"/>
    </source>
</evidence>
<gene>
    <name evidence="2" type="ORF">HMPREF1526_00993</name>
</gene>
<protein>
    <recommendedName>
        <fullName evidence="1">DUF5348 domain-containing protein</fullName>
    </recommendedName>
</protein>
<dbReference type="InterPro" id="IPR035255">
    <property type="entry name" value="DUF5348"/>
</dbReference>
<dbReference type="HOGENOM" id="CLU_2599381_0_0_9"/>
<dbReference type="Gene3D" id="2.40.10.390">
    <property type="match status" value="1"/>
</dbReference>
<sequence length="79" mass="9075">MTRQRRGTMLYDPSIRRPVVRFADGTYSDGLNAGQRLTLVRDGDAIETRLEQDFDENWYYAGTGLHPRLGDTVYLDYSA</sequence>
<comment type="caution">
    <text evidence="2">The sequence shown here is derived from an EMBL/GenBank/DDBJ whole genome shotgun (WGS) entry which is preliminary data.</text>
</comment>
<evidence type="ECO:0000313" key="2">
    <source>
        <dbReference type="EMBL" id="EOQ37965.1"/>
    </source>
</evidence>
<organism evidence="2 3">
    <name type="scientific">Butyricicoccus pullicaecorum 1.2</name>
    <dbReference type="NCBI Taxonomy" id="1203606"/>
    <lineage>
        <taxon>Bacteria</taxon>
        <taxon>Bacillati</taxon>
        <taxon>Bacillota</taxon>
        <taxon>Clostridia</taxon>
        <taxon>Eubacteriales</taxon>
        <taxon>Butyricicoccaceae</taxon>
        <taxon>Butyricicoccus</taxon>
    </lineage>
</organism>